<evidence type="ECO:0000313" key="3">
    <source>
        <dbReference type="Proteomes" id="UP000076088"/>
    </source>
</evidence>
<dbReference type="RefSeq" id="WP_054726586.1">
    <property type="nucleotide sequence ID" value="NZ_CP009429.1"/>
</dbReference>
<dbReference type="Gene3D" id="3.90.226.10">
    <property type="entry name" value="2-enoyl-CoA Hydratase, Chain A, domain 1"/>
    <property type="match status" value="1"/>
</dbReference>
<evidence type="ECO:0008006" key="4">
    <source>
        <dbReference type="Google" id="ProtNLM"/>
    </source>
</evidence>
<feature type="chain" id="PRO_5042201573" description="Tail specific protease domain-containing protein" evidence="1">
    <location>
        <begin position="22"/>
        <end position="413"/>
    </location>
</feature>
<gene>
    <name evidence="2" type="ORF">ATM17_12150</name>
</gene>
<dbReference type="InterPro" id="IPR029045">
    <property type="entry name" value="ClpP/crotonase-like_dom_sf"/>
</dbReference>
<reference evidence="2 3" key="2">
    <citation type="journal article" date="2016" name="Genome Announc.">
        <title>Complete Genome Sequence of Sphingopyxis macrogoltabida Strain 203N (NBRC 111659), a Polyethylene Glycol Degrader.</title>
        <authorList>
            <person name="Ohtsubo Y."/>
            <person name="Nonoyama S."/>
            <person name="Nagata Y."/>
            <person name="Numata M."/>
            <person name="Tsuchikane K."/>
            <person name="Hosoyama A."/>
            <person name="Yamazoe A."/>
            <person name="Tsuda M."/>
            <person name="Fujita N."/>
            <person name="Kawai F."/>
        </authorList>
    </citation>
    <scope>NUCLEOTIDE SEQUENCE [LARGE SCALE GENOMIC DNA]</scope>
    <source>
        <strain evidence="2 3">203N</strain>
    </source>
</reference>
<proteinExistence type="predicted"/>
<dbReference type="Proteomes" id="UP000076088">
    <property type="component" value="Chromosome"/>
</dbReference>
<evidence type="ECO:0000256" key="1">
    <source>
        <dbReference type="SAM" id="SignalP"/>
    </source>
</evidence>
<name>A0AAC8Z0W1_SPHMC</name>
<keyword evidence="1" id="KW-0732">Signal</keyword>
<keyword evidence="3" id="KW-1185">Reference proteome</keyword>
<evidence type="ECO:0000313" key="2">
    <source>
        <dbReference type="EMBL" id="AMU89785.1"/>
    </source>
</evidence>
<organism evidence="2 3">
    <name type="scientific">Sphingopyxis macrogoltabida</name>
    <name type="common">Sphingomonas macrogoltabidus</name>
    <dbReference type="NCBI Taxonomy" id="33050"/>
    <lineage>
        <taxon>Bacteria</taxon>
        <taxon>Pseudomonadati</taxon>
        <taxon>Pseudomonadota</taxon>
        <taxon>Alphaproteobacteria</taxon>
        <taxon>Sphingomonadales</taxon>
        <taxon>Sphingomonadaceae</taxon>
        <taxon>Sphingopyxis</taxon>
    </lineage>
</organism>
<dbReference type="SUPFAM" id="SSF52096">
    <property type="entry name" value="ClpP/crotonase"/>
    <property type="match status" value="1"/>
</dbReference>
<accession>A0AAC8Z0W1</accession>
<feature type="signal peptide" evidence="1">
    <location>
        <begin position="1"/>
        <end position="21"/>
    </location>
</feature>
<reference evidence="3" key="1">
    <citation type="submission" date="2015-11" db="EMBL/GenBank/DDBJ databases">
        <title>Complete genome sequence of a polyethylene-glycol degrader Sphingopyxis macrogoltabida 203N (NBRC 111659).</title>
        <authorList>
            <person name="Yoshiyuki O."/>
            <person name="Shouta N."/>
            <person name="Nagata Y."/>
            <person name="Numata M."/>
            <person name="Tsuchikane K."/>
            <person name="Hosoyama A."/>
            <person name="Yamazoe A."/>
            <person name="Tsuda M."/>
            <person name="Fujita N."/>
            <person name="Kawai F."/>
        </authorList>
    </citation>
    <scope>NUCLEOTIDE SEQUENCE [LARGE SCALE GENOMIC DNA]</scope>
    <source>
        <strain evidence="3">203N</strain>
    </source>
</reference>
<dbReference type="KEGG" id="smaz:LH19_07690"/>
<dbReference type="EMBL" id="CP013344">
    <property type="protein sequence ID" value="AMU89785.1"/>
    <property type="molecule type" value="Genomic_DNA"/>
</dbReference>
<protein>
    <recommendedName>
        <fullName evidence="4">Tail specific protease domain-containing protein</fullName>
    </recommendedName>
</protein>
<sequence>MLARLLLAAWVAFAWAGVCLANNIPDLTAAQWREDIDALVAGMERNHRDPWNFASQAEIGRLADEAAAKAGKADNFAMLVALQRIAAAIGDGHSFVAVSDRYWRYPVEIRWIEGEFHIVGALPGRSDMLGSKLIAIDDVPTAQAVEKLLALVPRNENRWYERDAVAGLLTQAQPLNALGVTRRAAEATFTVETAAGLRKQMRMSSYAPADRPSLVTIGNEGAPVVSEPERGLRLRLFDDVAYLDFAGYQDLAKTGPGIWAAIDDAKPRALIVDFRKNRGGSLPAGRQYMVYPAWERTQLNREGCLFVLTGPATFSAAMTNVTDMRRETEAILVGLPTGARPNGYQENKWFALPNSGLRVSAAQRRYRFGAPGETTVTPDIQVEQTIDDWRHGRDTVLQTALAMAGNCQRDQRH</sequence>
<dbReference type="AlphaFoldDB" id="A0AAC8Z0W1"/>